<dbReference type="GO" id="GO:0032926">
    <property type="term" value="P:negative regulation of activin receptor signaling pathway"/>
    <property type="evidence" value="ECO:0007669"/>
    <property type="project" value="UniProtKB-ARBA"/>
</dbReference>
<feature type="domain" description="CTCK" evidence="8">
    <location>
        <begin position="137"/>
        <end position="223"/>
    </location>
</feature>
<dbReference type="GO" id="GO:0005576">
    <property type="term" value="C:extracellular region"/>
    <property type="evidence" value="ECO:0007669"/>
    <property type="project" value="UniProtKB-SubCell"/>
</dbReference>
<evidence type="ECO:0000259" key="8">
    <source>
        <dbReference type="SMART" id="SM00041"/>
    </source>
</evidence>
<sequence>MQVGTRAGHTDLRGVVCAEHTRWFTQEAGVLRAATAQSREPPPEGERAPSRSQLLGGSGTARPSASHGPPVPELRTSVQGARAPLVPALALGSWKAFLGLQKLRRLGTDGQLQEREVATSVSLPLDPREVTEEMCRAVPFIQVLSRPGCTAVRVRNHLCFGRCSSLYIPDSDPRPLVLCNSCAPTRQRWTSVVLRCQSGSPASPRRVKMSTMLVEACQCRPKLRAEPQDGLAGRRGSRRAGRGRKTTLTWMMDSGS</sequence>
<keyword evidence="5" id="KW-1015">Disulfide bond</keyword>
<keyword evidence="10" id="KW-1185">Reference proteome</keyword>
<organism evidence="9 10">
    <name type="scientific">Sciurus carolinensis</name>
    <name type="common">Eastern gray squirrel</name>
    <dbReference type="NCBI Taxonomy" id="30640"/>
    <lineage>
        <taxon>Eukaryota</taxon>
        <taxon>Metazoa</taxon>
        <taxon>Chordata</taxon>
        <taxon>Craniata</taxon>
        <taxon>Vertebrata</taxon>
        <taxon>Euteleostomi</taxon>
        <taxon>Mammalia</taxon>
        <taxon>Eutheria</taxon>
        <taxon>Euarchontoglires</taxon>
        <taxon>Glires</taxon>
        <taxon>Rodentia</taxon>
        <taxon>Sciuromorpha</taxon>
        <taxon>Sciuridae</taxon>
        <taxon>Sciurinae</taxon>
        <taxon>Sciurini</taxon>
        <taxon>Sciurus</taxon>
    </lineage>
</organism>
<dbReference type="Gene3D" id="2.10.90.10">
    <property type="entry name" value="Cystine-knot cytokines"/>
    <property type="match status" value="1"/>
</dbReference>
<protein>
    <submittedName>
        <fullName evidence="9">DAN domain family member 5</fullName>
    </submittedName>
</protein>
<reference evidence="9" key="1">
    <citation type="submission" date="2020-03" db="EMBL/GenBank/DDBJ databases">
        <title>Studies in the Genomics of Life Span.</title>
        <authorList>
            <person name="Glass D."/>
        </authorList>
    </citation>
    <scope>NUCLEOTIDE SEQUENCE</scope>
    <source>
        <strain evidence="9">SUZIE</strain>
        <tissue evidence="9">Muscle</tissue>
    </source>
</reference>
<dbReference type="GO" id="GO:0048513">
    <property type="term" value="P:animal organ development"/>
    <property type="evidence" value="ECO:0007669"/>
    <property type="project" value="UniProtKB-ARBA"/>
</dbReference>
<feature type="compositionally biased region" description="Basic residues" evidence="7">
    <location>
        <begin position="235"/>
        <end position="245"/>
    </location>
</feature>
<dbReference type="GO" id="GO:0003002">
    <property type="term" value="P:regionalization"/>
    <property type="evidence" value="ECO:0007669"/>
    <property type="project" value="UniProtKB-ARBA"/>
</dbReference>
<feature type="region of interest" description="Disordered" evidence="7">
    <location>
        <begin position="34"/>
        <end position="75"/>
    </location>
</feature>
<evidence type="ECO:0000256" key="2">
    <source>
        <dbReference type="ARBA" id="ARBA00007872"/>
    </source>
</evidence>
<evidence type="ECO:0000256" key="5">
    <source>
        <dbReference type="ARBA" id="ARBA00023157"/>
    </source>
</evidence>
<dbReference type="PANTHER" id="PTHR15273:SF5">
    <property type="entry name" value="DAN DOMAIN FAMILY MEMBER 5"/>
    <property type="match status" value="1"/>
</dbReference>
<dbReference type="AlphaFoldDB" id="A0AA41TBS6"/>
<gene>
    <name evidence="9" type="ORF">SUZIE_211970</name>
</gene>
<evidence type="ECO:0000256" key="6">
    <source>
        <dbReference type="PIRNR" id="PIRNR027807"/>
    </source>
</evidence>
<evidence type="ECO:0000313" key="10">
    <source>
        <dbReference type="Proteomes" id="UP001166674"/>
    </source>
</evidence>
<dbReference type="Pfam" id="PF03045">
    <property type="entry name" value="DAN"/>
    <property type="match status" value="1"/>
</dbReference>
<comment type="caution">
    <text evidence="9">The sequence shown here is derived from an EMBL/GenBank/DDBJ whole genome shotgun (WGS) entry which is preliminary data.</text>
</comment>
<evidence type="ECO:0000313" key="9">
    <source>
        <dbReference type="EMBL" id="MBZ3891240.1"/>
    </source>
</evidence>
<dbReference type="InterPro" id="IPR004133">
    <property type="entry name" value="DAN_dom"/>
</dbReference>
<evidence type="ECO:0000256" key="4">
    <source>
        <dbReference type="ARBA" id="ARBA00022729"/>
    </source>
</evidence>
<accession>A0AA41TBS6</accession>
<evidence type="ECO:0000256" key="7">
    <source>
        <dbReference type="SAM" id="MobiDB-lite"/>
    </source>
</evidence>
<keyword evidence="3 6" id="KW-0964">Secreted</keyword>
<dbReference type="Proteomes" id="UP001166674">
    <property type="component" value="Unassembled WGS sequence"/>
</dbReference>
<dbReference type="InterPro" id="IPR029034">
    <property type="entry name" value="Cystine-knot_cytokine"/>
</dbReference>
<evidence type="ECO:0000256" key="1">
    <source>
        <dbReference type="ARBA" id="ARBA00004613"/>
    </source>
</evidence>
<dbReference type="InterPro" id="IPR006207">
    <property type="entry name" value="Cys_knot_C"/>
</dbReference>
<dbReference type="PANTHER" id="PTHR15273">
    <property type="entry name" value="DAN DOMAIN FAMILY MEMBER 5"/>
    <property type="match status" value="1"/>
</dbReference>
<dbReference type="EMBL" id="JAATJV010446219">
    <property type="protein sequence ID" value="MBZ3891240.1"/>
    <property type="molecule type" value="Genomic_DNA"/>
</dbReference>
<feature type="region of interest" description="Disordered" evidence="7">
    <location>
        <begin position="227"/>
        <end position="256"/>
    </location>
</feature>
<evidence type="ECO:0000256" key="3">
    <source>
        <dbReference type="ARBA" id="ARBA00022525"/>
    </source>
</evidence>
<dbReference type="SMART" id="SM00041">
    <property type="entry name" value="CT"/>
    <property type="match status" value="1"/>
</dbReference>
<name>A0AA41TBS6_SCICA</name>
<keyword evidence="4" id="KW-0732">Signal</keyword>
<dbReference type="InterPro" id="IPR016860">
    <property type="entry name" value="Cerberus"/>
</dbReference>
<comment type="subcellular location">
    <subcellularLocation>
        <location evidence="1 6">Secreted</location>
    </subcellularLocation>
</comment>
<proteinExistence type="inferred from homology"/>
<comment type="similarity">
    <text evidence="2 6">Belongs to the DAN family.</text>
</comment>